<evidence type="ECO:0000313" key="3">
    <source>
        <dbReference type="EMBL" id="KAE8721761.1"/>
    </source>
</evidence>
<keyword evidence="4" id="KW-1185">Reference proteome</keyword>
<dbReference type="PANTHER" id="PTHR31580">
    <property type="entry name" value="FILAMENT-LIKE PLANT PROTEIN 4"/>
    <property type="match status" value="1"/>
</dbReference>
<reference evidence="3" key="1">
    <citation type="submission" date="2019-09" db="EMBL/GenBank/DDBJ databases">
        <title>Draft genome information of white flower Hibiscus syriacus.</title>
        <authorList>
            <person name="Kim Y.-M."/>
        </authorList>
    </citation>
    <scope>NUCLEOTIDE SEQUENCE [LARGE SCALE GENOMIC DNA]</scope>
    <source>
        <strain evidence="3">YM2019G1</strain>
    </source>
</reference>
<name>A0A6A3C163_HIBSY</name>
<evidence type="ECO:0000256" key="1">
    <source>
        <dbReference type="ARBA" id="ARBA00005921"/>
    </source>
</evidence>
<dbReference type="AlphaFoldDB" id="A0A6A3C163"/>
<comment type="caution">
    <text evidence="3">The sequence shown here is derived from an EMBL/GenBank/DDBJ whole genome shotgun (WGS) entry which is preliminary data.</text>
</comment>
<dbReference type="EMBL" id="VEPZ02000600">
    <property type="protein sequence ID" value="KAE8721761.1"/>
    <property type="molecule type" value="Genomic_DNA"/>
</dbReference>
<gene>
    <name evidence="3" type="ORF">F3Y22_tig00015148pilonHSYRG00003</name>
</gene>
<keyword evidence="2" id="KW-0175">Coiled coil</keyword>
<proteinExistence type="inferred from homology"/>
<dbReference type="PANTHER" id="PTHR31580:SF22">
    <property type="entry name" value="FILAMENT-LIKE PLANT PROTEIN 7"/>
    <property type="match status" value="1"/>
</dbReference>
<protein>
    <submittedName>
        <fullName evidence="3">Uncharacterized protein</fullName>
    </submittedName>
</protein>
<evidence type="ECO:0000313" key="4">
    <source>
        <dbReference type="Proteomes" id="UP000436088"/>
    </source>
</evidence>
<evidence type="ECO:0000256" key="2">
    <source>
        <dbReference type="ARBA" id="ARBA00023054"/>
    </source>
</evidence>
<comment type="similarity">
    <text evidence="1">Belongs to the FPP family.</text>
</comment>
<sequence>MVLCGMLNIQGREITAASVKLAECQETILNLGKQLKVLASSQDAVLFDKVFSNSSAAAINRRVNKRLSLHDQLLADDGGKATDINSPKIQEAEDSTLPDSSNCKKLQASGFLLHKSEVHRGSRRECTNAGVMALAIVPSKKQGVGLLRRLLFRRRKSYSKKPHYQN</sequence>
<accession>A0A6A3C163</accession>
<organism evidence="3 4">
    <name type="scientific">Hibiscus syriacus</name>
    <name type="common">Rose of Sharon</name>
    <dbReference type="NCBI Taxonomy" id="106335"/>
    <lineage>
        <taxon>Eukaryota</taxon>
        <taxon>Viridiplantae</taxon>
        <taxon>Streptophyta</taxon>
        <taxon>Embryophyta</taxon>
        <taxon>Tracheophyta</taxon>
        <taxon>Spermatophyta</taxon>
        <taxon>Magnoliopsida</taxon>
        <taxon>eudicotyledons</taxon>
        <taxon>Gunneridae</taxon>
        <taxon>Pentapetalae</taxon>
        <taxon>rosids</taxon>
        <taxon>malvids</taxon>
        <taxon>Malvales</taxon>
        <taxon>Malvaceae</taxon>
        <taxon>Malvoideae</taxon>
        <taxon>Hibiscus</taxon>
    </lineage>
</organism>
<dbReference type="Pfam" id="PF05911">
    <property type="entry name" value="FPP"/>
    <property type="match status" value="1"/>
</dbReference>
<dbReference type="InterPro" id="IPR008587">
    <property type="entry name" value="FPP_plant"/>
</dbReference>
<dbReference type="Proteomes" id="UP000436088">
    <property type="component" value="Unassembled WGS sequence"/>
</dbReference>